<feature type="active site" description="Proton acceptor" evidence="5">
    <location>
        <position position="128"/>
    </location>
</feature>
<evidence type="ECO:0000313" key="8">
    <source>
        <dbReference type="Proteomes" id="UP001519349"/>
    </source>
</evidence>
<comment type="caution">
    <text evidence="7">The sequence shown here is derived from an EMBL/GenBank/DDBJ whole genome shotgun (WGS) entry which is preliminary data.</text>
</comment>
<evidence type="ECO:0000256" key="4">
    <source>
        <dbReference type="ARBA" id="ARBA00023154"/>
    </source>
</evidence>
<evidence type="ECO:0000256" key="2">
    <source>
        <dbReference type="ARBA" id="ARBA00022801"/>
    </source>
</evidence>
<evidence type="ECO:0000259" key="6">
    <source>
        <dbReference type="Pfam" id="PF07687"/>
    </source>
</evidence>
<dbReference type="PANTHER" id="PTHR11014">
    <property type="entry name" value="PEPTIDASE M20 FAMILY MEMBER"/>
    <property type="match status" value="1"/>
</dbReference>
<protein>
    <recommendedName>
        <fullName evidence="5">N-acetyldiaminopimelate deacetylase</fullName>
        <ecNumber evidence="5">3.5.1.47</ecNumber>
    </recommendedName>
</protein>
<comment type="function">
    <text evidence="5">Catalyzes the conversion of N-acetyl-diaminopimelate to diaminopimelate and acetate.</text>
</comment>
<proteinExistence type="inferred from homology"/>
<keyword evidence="4 5" id="KW-0457">Lysine biosynthesis</keyword>
<dbReference type="InterPro" id="IPR017439">
    <property type="entry name" value="Amidohydrolase"/>
</dbReference>
<dbReference type="EC" id="3.5.1.47" evidence="5"/>
<comment type="catalytic activity">
    <reaction evidence="5">
        <text>N-acetyl-(2S,6S)-2,6-diaminopimelate + H2O = (2S,6S)-2,6-diaminopimelate + acetate</text>
        <dbReference type="Rhea" id="RHEA:20405"/>
        <dbReference type="ChEBI" id="CHEBI:15377"/>
        <dbReference type="ChEBI" id="CHEBI:30089"/>
        <dbReference type="ChEBI" id="CHEBI:57609"/>
        <dbReference type="ChEBI" id="CHEBI:58767"/>
        <dbReference type="EC" id="3.5.1.47"/>
    </reaction>
</comment>
<keyword evidence="1 5" id="KW-0028">Amino-acid biosynthesis</keyword>
<keyword evidence="2 5" id="KW-0378">Hydrolase</keyword>
<dbReference type="RefSeq" id="WP_209551081.1">
    <property type="nucleotide sequence ID" value="NZ_QFAY01000008.1"/>
</dbReference>
<evidence type="ECO:0000256" key="3">
    <source>
        <dbReference type="ARBA" id="ARBA00022915"/>
    </source>
</evidence>
<evidence type="ECO:0000256" key="5">
    <source>
        <dbReference type="HAMAP-Rule" id="MF_01692"/>
    </source>
</evidence>
<dbReference type="Gene3D" id="3.30.70.360">
    <property type="match status" value="1"/>
</dbReference>
<dbReference type="SUPFAM" id="SSF55031">
    <property type="entry name" value="Bacterial exopeptidase dimerisation domain"/>
    <property type="match status" value="1"/>
</dbReference>
<dbReference type="NCBIfam" id="TIGR01891">
    <property type="entry name" value="amidohydrolases"/>
    <property type="match status" value="1"/>
</dbReference>
<dbReference type="EMBL" id="QFAY01000008">
    <property type="protein sequence ID" value="MBP2620686.1"/>
    <property type="molecule type" value="Genomic_DNA"/>
</dbReference>
<dbReference type="Proteomes" id="UP001519349">
    <property type="component" value="Unassembled WGS sequence"/>
</dbReference>
<comment type="pathway">
    <text evidence="5">Amino-acid biosynthesis; L-lysine biosynthesis via DAP pathway; LL-2,6-diaminopimelate from (S)-tetrahydrodipicolinate (acetylase route): step 3/3.</text>
</comment>
<dbReference type="InterPro" id="IPR036264">
    <property type="entry name" value="Bact_exopeptidase_dim_dom"/>
</dbReference>
<comment type="similarity">
    <text evidence="5">Belongs to the peptidase M20A family. N-acetyldiaminopimelate deacetylase subfamily.</text>
</comment>
<sequence>MLDYVNIRRDLHQIPEIGLEEYKTHAYLMRVIDCLTAGLDFVEIRTWRTGILVFVKGSAPGKTIGWRTDIDGLPISEETGLDFASTHEGRMHACGHDLHMTVALGLLEQSLQERPVHNLLFLFQPAEENEAGGMLLYEAGAFGDWLPDEFYGLHVRPDLQVGQFATNTGTLFAGTCEVKLTFKGRGGHAAFPHEANDALVAASYFITQVQTIVSRNVDPIEGAVVTFGALHAGRTNNVIAETAFLHGTIRTLTQEMNQLTQQRLKEMAEGIAQSFGLELDLELKQGGYLPVENDPELAAEMMEFFRQEAGIDLIDIEPAMTGEDFGYLLSKVRGVMFWLGVDSPYALHHPKMSPDEAVLPLAIEKIGKFLNYKSNQR</sequence>
<keyword evidence="3 5" id="KW-0220">Diaminopimelate biosynthesis</keyword>
<dbReference type="SUPFAM" id="SSF53187">
    <property type="entry name" value="Zn-dependent exopeptidases"/>
    <property type="match status" value="1"/>
</dbReference>
<feature type="domain" description="Peptidase M20 dimerisation" evidence="6">
    <location>
        <begin position="174"/>
        <end position="269"/>
    </location>
</feature>
<dbReference type="InterPro" id="IPR011650">
    <property type="entry name" value="Peptidase_M20_dimer"/>
</dbReference>
<dbReference type="Pfam" id="PF01546">
    <property type="entry name" value="Peptidase_M20"/>
    <property type="match status" value="1"/>
</dbReference>
<name>A0ABS5AVT4_9STRE</name>
<dbReference type="HAMAP" id="MF_01692">
    <property type="entry name" value="DapEL"/>
    <property type="match status" value="1"/>
</dbReference>
<dbReference type="InterPro" id="IPR023905">
    <property type="entry name" value="AcetylDAP_deacetylase"/>
</dbReference>
<dbReference type="Pfam" id="PF07687">
    <property type="entry name" value="M20_dimer"/>
    <property type="match status" value="1"/>
</dbReference>
<gene>
    <name evidence="7" type="ORF">DHL47_04900</name>
</gene>
<feature type="active site" evidence="5">
    <location>
        <position position="69"/>
    </location>
</feature>
<evidence type="ECO:0000256" key="1">
    <source>
        <dbReference type="ARBA" id="ARBA00022605"/>
    </source>
</evidence>
<organism evidence="7 8">
    <name type="scientific">Streptococcus panodentis</name>
    <dbReference type="NCBI Taxonomy" id="1581472"/>
    <lineage>
        <taxon>Bacteria</taxon>
        <taxon>Bacillati</taxon>
        <taxon>Bacillota</taxon>
        <taxon>Bacilli</taxon>
        <taxon>Lactobacillales</taxon>
        <taxon>Streptococcaceae</taxon>
        <taxon>Streptococcus</taxon>
    </lineage>
</organism>
<dbReference type="Gene3D" id="3.40.630.10">
    <property type="entry name" value="Zn peptidases"/>
    <property type="match status" value="1"/>
</dbReference>
<dbReference type="InterPro" id="IPR002933">
    <property type="entry name" value="Peptidase_M20"/>
</dbReference>
<dbReference type="PANTHER" id="PTHR11014:SF98">
    <property type="entry name" value="N-ACETYLDIAMINOPIMELATE DEACETYLASE"/>
    <property type="match status" value="1"/>
</dbReference>
<keyword evidence="8" id="KW-1185">Reference proteome</keyword>
<dbReference type="PIRSF" id="PIRSF005962">
    <property type="entry name" value="Pept_M20D_amidohydro"/>
    <property type="match status" value="1"/>
</dbReference>
<reference evidence="7 8" key="1">
    <citation type="submission" date="2018-05" db="EMBL/GenBank/DDBJ databases">
        <title>Draft genome sequence of Streptococcus panodentis CCUG 70867T.</title>
        <authorList>
            <person name="Salva-Serra F."/>
            <person name="Mendez V."/>
            <person name="Jaen-Luchoro D."/>
            <person name="Gonzales-Siles L."/>
            <person name="Karlsson R."/>
            <person name="Engstrom-Jakobsson H."/>
            <person name="Busquets A."/>
            <person name="Gomila M."/>
            <person name="Pineiro-Iglesias B."/>
            <person name="Bennasar-Figueras A."/>
            <person name="Seeger M."/>
            <person name="Moore E."/>
        </authorList>
    </citation>
    <scope>NUCLEOTIDE SEQUENCE [LARGE SCALE GENOMIC DNA]</scope>
    <source>
        <strain evidence="7 8">CCUG 70867</strain>
    </source>
</reference>
<dbReference type="CDD" id="cd05670">
    <property type="entry name" value="M20_Acy1_YkuR-like"/>
    <property type="match status" value="1"/>
</dbReference>
<evidence type="ECO:0000313" key="7">
    <source>
        <dbReference type="EMBL" id="MBP2620686.1"/>
    </source>
</evidence>
<accession>A0ABS5AVT4</accession>